<protein>
    <submittedName>
        <fullName evidence="3">Uncharacterized protein</fullName>
    </submittedName>
</protein>
<feature type="region of interest" description="Disordered" evidence="2">
    <location>
        <begin position="1"/>
        <end position="51"/>
    </location>
</feature>
<accession>A0A8H3E4Z9</accession>
<gene>
    <name evidence="3" type="ORF">RDB_LOCUS86260</name>
</gene>
<dbReference type="EMBL" id="CAJNJQ010001763">
    <property type="protein sequence ID" value="CAE7148763.1"/>
    <property type="molecule type" value="Genomic_DNA"/>
</dbReference>
<feature type="coiled-coil region" evidence="1">
    <location>
        <begin position="229"/>
        <end position="275"/>
    </location>
</feature>
<sequence length="289" mass="32085">MNPAGVIDASNSIEPATIIDTSRLREDPPSQTNQQEDDEHLDRPGAHGPNVGAIWRHLKSIPGPPRRPTYGKPCESWQSLPHNEADACFSNVGTDAYVAGTSNSCQELYDTQPVPRTLGSFGRQTLGFLTKLTDNIGVVPGLSHIVGAFEKLQNEIEDQEARFGRHLDALLSIIEPHIQVASHAQKNTNALSNSNLSLLELQNLIGSVRKTLFGRTVSTASPYSHLLSAKKHQRNFEEATDSFRNWTNEWIIQTVTNLAKKFEGLESRVHRLDDRIQGLNNFVQRIVPL</sequence>
<keyword evidence="1" id="KW-0175">Coiled coil</keyword>
<reference evidence="3" key="1">
    <citation type="submission" date="2021-01" db="EMBL/GenBank/DDBJ databases">
        <authorList>
            <person name="Kaushik A."/>
        </authorList>
    </citation>
    <scope>NUCLEOTIDE SEQUENCE</scope>
    <source>
        <strain evidence="3">AG5</strain>
    </source>
</reference>
<evidence type="ECO:0000313" key="4">
    <source>
        <dbReference type="Proteomes" id="UP000663827"/>
    </source>
</evidence>
<dbReference type="Proteomes" id="UP000663827">
    <property type="component" value="Unassembled WGS sequence"/>
</dbReference>
<feature type="coiled-coil region" evidence="1">
    <location>
        <begin position="142"/>
        <end position="169"/>
    </location>
</feature>
<organism evidence="3 4">
    <name type="scientific">Rhizoctonia solani</name>
    <dbReference type="NCBI Taxonomy" id="456999"/>
    <lineage>
        <taxon>Eukaryota</taxon>
        <taxon>Fungi</taxon>
        <taxon>Dikarya</taxon>
        <taxon>Basidiomycota</taxon>
        <taxon>Agaricomycotina</taxon>
        <taxon>Agaricomycetes</taxon>
        <taxon>Cantharellales</taxon>
        <taxon>Ceratobasidiaceae</taxon>
        <taxon>Rhizoctonia</taxon>
    </lineage>
</organism>
<evidence type="ECO:0000313" key="3">
    <source>
        <dbReference type="EMBL" id="CAE7148763.1"/>
    </source>
</evidence>
<evidence type="ECO:0000256" key="1">
    <source>
        <dbReference type="SAM" id="Coils"/>
    </source>
</evidence>
<dbReference type="AlphaFoldDB" id="A0A8H3E4Z9"/>
<evidence type="ECO:0000256" key="2">
    <source>
        <dbReference type="SAM" id="MobiDB-lite"/>
    </source>
</evidence>
<name>A0A8H3E4Z9_9AGAM</name>
<proteinExistence type="predicted"/>
<comment type="caution">
    <text evidence="3">The sequence shown here is derived from an EMBL/GenBank/DDBJ whole genome shotgun (WGS) entry which is preliminary data.</text>
</comment>